<dbReference type="Pfam" id="PF01636">
    <property type="entry name" value="APH"/>
    <property type="match status" value="1"/>
</dbReference>
<keyword evidence="2" id="KW-0808">Transferase</keyword>
<dbReference type="Proteomes" id="UP000295418">
    <property type="component" value="Unassembled WGS sequence"/>
</dbReference>
<accession>A0A4R4EGW6</accession>
<dbReference type="InterPro" id="IPR011009">
    <property type="entry name" value="Kinase-like_dom_sf"/>
</dbReference>
<keyword evidence="3" id="KW-1185">Reference proteome</keyword>
<dbReference type="InterPro" id="IPR002575">
    <property type="entry name" value="Aminoglycoside_PTrfase"/>
</dbReference>
<reference evidence="2 3" key="1">
    <citation type="submission" date="2019-03" db="EMBL/GenBank/DDBJ databases">
        <authorList>
            <person name="Kim M.K.M."/>
        </authorList>
    </citation>
    <scope>NUCLEOTIDE SEQUENCE [LARGE SCALE GENOMIC DNA]</scope>
    <source>
        <strain evidence="2 3">18JY21-1</strain>
    </source>
</reference>
<dbReference type="OrthoDB" id="2352890at2"/>
<name>A0A4R4EGW6_9BACL</name>
<dbReference type="GO" id="GO:0016740">
    <property type="term" value="F:transferase activity"/>
    <property type="evidence" value="ECO:0007669"/>
    <property type="project" value="UniProtKB-KW"/>
</dbReference>
<protein>
    <submittedName>
        <fullName evidence="2">Aminoglycoside phosphotransferase family protein</fullName>
    </submittedName>
</protein>
<feature type="domain" description="Aminoglycoside phosphotransferase" evidence="1">
    <location>
        <begin position="27"/>
        <end position="257"/>
    </location>
</feature>
<evidence type="ECO:0000313" key="2">
    <source>
        <dbReference type="EMBL" id="TCZ79344.1"/>
    </source>
</evidence>
<evidence type="ECO:0000259" key="1">
    <source>
        <dbReference type="Pfam" id="PF01636"/>
    </source>
</evidence>
<dbReference type="AlphaFoldDB" id="A0A4R4EGW6"/>
<proteinExistence type="predicted"/>
<dbReference type="SUPFAM" id="SSF56112">
    <property type="entry name" value="Protein kinase-like (PK-like)"/>
    <property type="match status" value="1"/>
</dbReference>
<gene>
    <name evidence="2" type="ORF">E0485_05650</name>
</gene>
<sequence>MNYQYNIKFERLCNELNLGEILKEPETISGGLLHRMFSVETTNGKYAIKALNPQIMARPTALNNYHRSERIANIAANELSVQPAKIIEGKFIQSIDDQYYLIFDWIEGISLKSSEINNVHCERIGLILADIHKTDFSQIILTDNYLDNTAEIDWNFYLSKGREIDSEWVDLLQENIDQIFVWSAKAKRSSIMLSAEKVISHRDLEPKNVMWVQENPIIIDWESADYINPKHDLIETAIYWSVNELGKIDKDKFLAFIYGYQKQYGVLESDWNLILELGYLSKLDWLEYSLKRSLWIECADEKEQQMGTIQVTGTINAIKQYENIISDLVKWLNNDINKVVK</sequence>
<dbReference type="RefSeq" id="WP_132417002.1">
    <property type="nucleotide sequence ID" value="NZ_SKFG01000003.1"/>
</dbReference>
<dbReference type="Gene3D" id="3.90.1200.10">
    <property type="match status" value="1"/>
</dbReference>
<dbReference type="EMBL" id="SKFG01000003">
    <property type="protein sequence ID" value="TCZ79344.1"/>
    <property type="molecule type" value="Genomic_DNA"/>
</dbReference>
<evidence type="ECO:0000313" key="3">
    <source>
        <dbReference type="Proteomes" id="UP000295418"/>
    </source>
</evidence>
<organism evidence="2 3">
    <name type="scientific">Paenibacillus albiflavus</name>
    <dbReference type="NCBI Taxonomy" id="2545760"/>
    <lineage>
        <taxon>Bacteria</taxon>
        <taxon>Bacillati</taxon>
        <taxon>Bacillota</taxon>
        <taxon>Bacilli</taxon>
        <taxon>Bacillales</taxon>
        <taxon>Paenibacillaceae</taxon>
        <taxon>Paenibacillus</taxon>
    </lineage>
</organism>
<comment type="caution">
    <text evidence="2">The sequence shown here is derived from an EMBL/GenBank/DDBJ whole genome shotgun (WGS) entry which is preliminary data.</text>
</comment>